<keyword evidence="11 14" id="KW-0472">Membrane</keyword>
<feature type="chain" id="PRO_5015570974" evidence="17">
    <location>
        <begin position="32"/>
        <end position="807"/>
    </location>
</feature>
<evidence type="ECO:0000259" key="18">
    <source>
        <dbReference type="SMART" id="SM00965"/>
    </source>
</evidence>
<dbReference type="PANTHER" id="PTHR32552">
    <property type="entry name" value="FERRICHROME IRON RECEPTOR-RELATED"/>
    <property type="match status" value="1"/>
</dbReference>
<evidence type="ECO:0000256" key="13">
    <source>
        <dbReference type="ARBA" id="ARBA00023237"/>
    </source>
</evidence>
<dbReference type="EMBL" id="CP023270">
    <property type="protein sequence ID" value="AVJ30199.1"/>
    <property type="molecule type" value="Genomic_DNA"/>
</dbReference>
<dbReference type="InterPro" id="IPR010917">
    <property type="entry name" value="TonB_rcpt_CS"/>
</dbReference>
<dbReference type="SMART" id="SM00965">
    <property type="entry name" value="STN"/>
    <property type="match status" value="1"/>
</dbReference>
<dbReference type="Pfam" id="PF00593">
    <property type="entry name" value="TonB_dep_Rec_b-barrel"/>
    <property type="match status" value="1"/>
</dbReference>
<reference evidence="19 20" key="1">
    <citation type="submission" date="2017-09" db="EMBL/GenBank/DDBJ databases">
        <title>Genomic, metabolic, and phenotypic characteristics of bacterial isolates from the natural microbiome of the model nematode Caenorhabditis elegans.</title>
        <authorList>
            <person name="Zimmermann J."/>
            <person name="Obeng N."/>
            <person name="Yang W."/>
            <person name="Obeng O."/>
            <person name="Kissoyan K."/>
            <person name="Pees B."/>
            <person name="Dirksen P."/>
            <person name="Hoppner M."/>
            <person name="Franke A."/>
            <person name="Rosenstiel P."/>
            <person name="Leippe M."/>
            <person name="Dierking K."/>
            <person name="Kaleta C."/>
            <person name="Schulenburg H."/>
        </authorList>
    </citation>
    <scope>NUCLEOTIDE SEQUENCE [LARGE SCALE GENOMIC DNA]</scope>
    <source>
        <strain evidence="19 20">MYb73</strain>
    </source>
</reference>
<keyword evidence="20" id="KW-1185">Reference proteome</keyword>
<dbReference type="InterPro" id="IPR000531">
    <property type="entry name" value="Beta-barrel_TonB"/>
</dbReference>
<dbReference type="GO" id="GO:0009279">
    <property type="term" value="C:cell outer membrane"/>
    <property type="evidence" value="ECO:0007669"/>
    <property type="project" value="UniProtKB-SubCell"/>
</dbReference>
<dbReference type="Pfam" id="PF07660">
    <property type="entry name" value="STN"/>
    <property type="match status" value="1"/>
</dbReference>
<dbReference type="InterPro" id="IPR037066">
    <property type="entry name" value="Plug_dom_sf"/>
</dbReference>
<dbReference type="OrthoDB" id="5346107at2"/>
<keyword evidence="9" id="KW-0406">Ion transport</keyword>
<keyword evidence="5" id="KW-0410">Iron transport</keyword>
<keyword evidence="3 14" id="KW-0813">Transport</keyword>
<proteinExistence type="inferred from homology"/>
<evidence type="ECO:0000256" key="14">
    <source>
        <dbReference type="PROSITE-ProRule" id="PRU01360"/>
    </source>
</evidence>
<feature type="domain" description="Secretin/TonB short N-terminal" evidence="18">
    <location>
        <begin position="61"/>
        <end position="111"/>
    </location>
</feature>
<dbReference type="AlphaFoldDB" id="A0A2S0IDT7"/>
<keyword evidence="7 17" id="KW-0732">Signal</keyword>
<dbReference type="PROSITE" id="PS01156">
    <property type="entry name" value="TONB_DEPENDENT_REC_2"/>
    <property type="match status" value="1"/>
</dbReference>
<evidence type="ECO:0000256" key="11">
    <source>
        <dbReference type="ARBA" id="ARBA00023136"/>
    </source>
</evidence>
<dbReference type="SUPFAM" id="SSF56935">
    <property type="entry name" value="Porins"/>
    <property type="match status" value="1"/>
</dbReference>
<dbReference type="Pfam" id="PF07715">
    <property type="entry name" value="Plug"/>
    <property type="match status" value="1"/>
</dbReference>
<dbReference type="GO" id="GO:0038023">
    <property type="term" value="F:signaling receptor activity"/>
    <property type="evidence" value="ECO:0007669"/>
    <property type="project" value="InterPro"/>
</dbReference>
<keyword evidence="6 14" id="KW-0812">Transmembrane</keyword>
<evidence type="ECO:0000256" key="1">
    <source>
        <dbReference type="ARBA" id="ARBA00004571"/>
    </source>
</evidence>
<feature type="signal peptide" evidence="17">
    <location>
        <begin position="1"/>
        <end position="31"/>
    </location>
</feature>
<evidence type="ECO:0000256" key="5">
    <source>
        <dbReference type="ARBA" id="ARBA00022496"/>
    </source>
</evidence>
<evidence type="ECO:0000256" key="9">
    <source>
        <dbReference type="ARBA" id="ARBA00023065"/>
    </source>
</evidence>
<evidence type="ECO:0000256" key="4">
    <source>
        <dbReference type="ARBA" id="ARBA00022452"/>
    </source>
</evidence>
<keyword evidence="13 14" id="KW-0998">Cell outer membrane</keyword>
<dbReference type="InterPro" id="IPR011662">
    <property type="entry name" value="Secretin/TonB_short_N"/>
</dbReference>
<evidence type="ECO:0000256" key="7">
    <source>
        <dbReference type="ARBA" id="ARBA00022729"/>
    </source>
</evidence>
<comment type="similarity">
    <text evidence="2 14 16">Belongs to the TonB-dependent receptor family.</text>
</comment>
<evidence type="ECO:0000256" key="12">
    <source>
        <dbReference type="ARBA" id="ARBA00023170"/>
    </source>
</evidence>
<dbReference type="RefSeq" id="WP_105240825.1">
    <property type="nucleotide sequence ID" value="NZ_CP023270.1"/>
</dbReference>
<evidence type="ECO:0000256" key="16">
    <source>
        <dbReference type="RuleBase" id="RU003357"/>
    </source>
</evidence>
<name>A0A2S0IDT7_9BURK</name>
<accession>A0A2S0IDT7</accession>
<dbReference type="Gene3D" id="2.40.170.20">
    <property type="entry name" value="TonB-dependent receptor, beta-barrel domain"/>
    <property type="match status" value="1"/>
</dbReference>
<dbReference type="Gene3D" id="3.55.50.30">
    <property type="match status" value="1"/>
</dbReference>
<evidence type="ECO:0000256" key="6">
    <source>
        <dbReference type="ARBA" id="ARBA00022692"/>
    </source>
</evidence>
<evidence type="ECO:0000313" key="20">
    <source>
        <dbReference type="Proteomes" id="UP000239477"/>
    </source>
</evidence>
<dbReference type="InterPro" id="IPR036942">
    <property type="entry name" value="Beta-barrel_TonB_sf"/>
</dbReference>
<dbReference type="Proteomes" id="UP000239477">
    <property type="component" value="Chromosome"/>
</dbReference>
<evidence type="ECO:0000256" key="17">
    <source>
        <dbReference type="SAM" id="SignalP"/>
    </source>
</evidence>
<dbReference type="InterPro" id="IPR012910">
    <property type="entry name" value="Plug_dom"/>
</dbReference>
<feature type="short sequence motif" description="TonB C-terminal box" evidence="15">
    <location>
        <begin position="790"/>
        <end position="807"/>
    </location>
</feature>
<evidence type="ECO:0000256" key="10">
    <source>
        <dbReference type="ARBA" id="ARBA00023077"/>
    </source>
</evidence>
<keyword evidence="4 14" id="KW-1134">Transmembrane beta strand</keyword>
<dbReference type="CDD" id="cd01347">
    <property type="entry name" value="ligand_gated_channel"/>
    <property type="match status" value="1"/>
</dbReference>
<keyword evidence="8" id="KW-0408">Iron</keyword>
<evidence type="ECO:0000256" key="8">
    <source>
        <dbReference type="ARBA" id="ARBA00023004"/>
    </source>
</evidence>
<dbReference type="GO" id="GO:0015891">
    <property type="term" value="P:siderophore transport"/>
    <property type="evidence" value="ECO:0007669"/>
    <property type="project" value="InterPro"/>
</dbReference>
<comment type="subcellular location">
    <subcellularLocation>
        <location evidence="1 14">Cell outer membrane</location>
        <topology evidence="1 14">Multi-pass membrane protein</topology>
    </subcellularLocation>
</comment>
<evidence type="ECO:0000256" key="15">
    <source>
        <dbReference type="PROSITE-ProRule" id="PRU10144"/>
    </source>
</evidence>
<sequence length="807" mass="85694">MRLVHARFHPAPFVLAIALALAAPGITLAQAASSGAKPVTLSIAAQPLGSALNELSAATGTPIGFSPALVAGKTARAVNGNLTALQAVGQMLVGSGLVAVQEAGGIIIKAAESTGGVTTLDTVTVVAQSERGNGLPEVYAGGQVARGGRLGMLGNKDVMDTPFNITNYTAQLIEDQQAETVLDVLRNEPSIRQTAPAGNPAEASFKIRGFSLTPGSVTFDGLHGMAPDTGNLSVEFAERVEVIKGPAALLYGMSPSGAVGGSVNLVPKRAGDEPLTRLTLGVEGKGLWRAQVDTGRRFGANNEWGLRFNGRYKDGDKYVNGASNGGNLGALALDYRGERLRLTLDAYRMEEKQRGGGTIAIYRFDSGLTSMPSPPDARTNMYPGSPESKETTEAIILGGEYDFNDHWTGFAKFGAQRSEFDGPINGWLTDIQANGDATVTTDQSASFAKTKSAETGLRGQFHTGPVSHFVALSASYLNRENGSALAFMPFDQPSNIYNPSRLVWPDAPGSPPKASESTLSGVALADTLGFMDDRVLLTVGIRRQNVKSRNFDDTTGAETSSYDSSAWTPMAGLVVKPTNDLSLYANYIQGLSPGTTVGNTYQNAGEVFPPYKTDQVELGAKLQTGSFTNTISLFQISKPSTTADYSTTPLPTLRLDGEQRNRGVEWAVFGELTRGLRMLGGVTYMQSTLTKTQDGLQNGNRAAGSPPWAANLGLDWDVPGVPGLALNGRVIYTSSQYVNSDNTLKMPSWTRLDLGARYATKLAGQRVVFRAGVDNVFNRNYWESVWNDNAVNLGAPRTFRLSASIDF</sequence>
<protein>
    <submittedName>
        <fullName evidence="19">TonB-dependent siderophore receptor</fullName>
    </submittedName>
</protein>
<dbReference type="PROSITE" id="PS52016">
    <property type="entry name" value="TONB_DEPENDENT_REC_3"/>
    <property type="match status" value="1"/>
</dbReference>
<evidence type="ECO:0000313" key="19">
    <source>
        <dbReference type="EMBL" id="AVJ30199.1"/>
    </source>
</evidence>
<evidence type="ECO:0000256" key="2">
    <source>
        <dbReference type="ARBA" id="ARBA00009810"/>
    </source>
</evidence>
<dbReference type="NCBIfam" id="TIGR01783">
    <property type="entry name" value="TonB-siderophor"/>
    <property type="match status" value="1"/>
</dbReference>
<keyword evidence="10 16" id="KW-0798">TonB box</keyword>
<dbReference type="InterPro" id="IPR010105">
    <property type="entry name" value="TonB_sidphr_rcpt"/>
</dbReference>
<dbReference type="InterPro" id="IPR039426">
    <property type="entry name" value="TonB-dep_rcpt-like"/>
</dbReference>
<dbReference type="Gene3D" id="2.170.130.10">
    <property type="entry name" value="TonB-dependent receptor, plug domain"/>
    <property type="match status" value="1"/>
</dbReference>
<dbReference type="GO" id="GO:0015344">
    <property type="term" value="F:siderophore uptake transmembrane transporter activity"/>
    <property type="evidence" value="ECO:0007669"/>
    <property type="project" value="TreeGrafter"/>
</dbReference>
<organism evidence="19 20">
    <name type="scientific">Achromobacter spanius</name>
    <dbReference type="NCBI Taxonomy" id="217203"/>
    <lineage>
        <taxon>Bacteria</taxon>
        <taxon>Pseudomonadati</taxon>
        <taxon>Pseudomonadota</taxon>
        <taxon>Betaproteobacteria</taxon>
        <taxon>Burkholderiales</taxon>
        <taxon>Alcaligenaceae</taxon>
        <taxon>Achromobacter</taxon>
    </lineage>
</organism>
<gene>
    <name evidence="19" type="ORF">CLM73_25575</name>
</gene>
<keyword evidence="12 19" id="KW-0675">Receptor</keyword>
<evidence type="ECO:0000256" key="3">
    <source>
        <dbReference type="ARBA" id="ARBA00022448"/>
    </source>
</evidence>
<dbReference type="PANTHER" id="PTHR32552:SF82">
    <property type="entry name" value="FCUA PROTEIN"/>
    <property type="match status" value="1"/>
</dbReference>